<sequence length="367" mass="40572">MQKTGASRSVKIAAFLFSAALFIGAAVALDMMIARLAPTGVNEADPKLGWRMKKNITYTREKTTFAGRKYQVTLATDEHGTRTYGANRNAPVKILVFGDSFTGEPYASNDQMWYAALVRQLAALTGRPADDFYVVAAGSGGYGTLQNLLLAEEVKTFYQPTILIHQFCDNDFSNNSFEMEQKSVVLNQWMQRPYLARDRETIIWHEGALARLYRAMLFRSALFGVFDRALQVSLSNHYGGYLMISNRDGDAYLKALRAATYDPEAIDLTGFLLGKLRQAFDSVPAVLVDCPIEPTSSNRIWVDIARRAGFTPATTPSDMLLEAKRRGELDLFATDGAHLSETGNELMGALLAKEMLSLGMISNGAIR</sequence>
<proteinExistence type="predicted"/>
<dbReference type="SUPFAM" id="SSF52266">
    <property type="entry name" value="SGNH hydrolase"/>
    <property type="match status" value="1"/>
</dbReference>
<gene>
    <name evidence="1" type="ORF">AMST5_00688</name>
</gene>
<name>A0AA48M0R9_9ZZZZ</name>
<evidence type="ECO:0008006" key="2">
    <source>
        <dbReference type="Google" id="ProtNLM"/>
    </source>
</evidence>
<accession>A0AA48M0R9</accession>
<evidence type="ECO:0000313" key="1">
    <source>
        <dbReference type="EMBL" id="CAJ0853879.1"/>
    </source>
</evidence>
<reference evidence="1" key="1">
    <citation type="submission" date="2023-07" db="EMBL/GenBank/DDBJ databases">
        <authorList>
            <person name="Pelsma A.J. K."/>
        </authorList>
    </citation>
    <scope>NUCLEOTIDE SEQUENCE</scope>
</reference>
<dbReference type="CDD" id="cd00229">
    <property type="entry name" value="SGNH_hydrolase"/>
    <property type="match status" value="1"/>
</dbReference>
<organism evidence="1">
    <name type="scientific">freshwater sediment metagenome</name>
    <dbReference type="NCBI Taxonomy" id="556182"/>
    <lineage>
        <taxon>unclassified sequences</taxon>
        <taxon>metagenomes</taxon>
        <taxon>ecological metagenomes</taxon>
    </lineage>
</organism>
<dbReference type="InterPro" id="IPR036514">
    <property type="entry name" value="SGNH_hydro_sf"/>
</dbReference>
<dbReference type="AlphaFoldDB" id="A0AA48M0R9"/>
<dbReference type="Gene3D" id="3.40.50.1110">
    <property type="entry name" value="SGNH hydrolase"/>
    <property type="match status" value="1"/>
</dbReference>
<dbReference type="EMBL" id="OY288114">
    <property type="protein sequence ID" value="CAJ0853879.1"/>
    <property type="molecule type" value="Genomic_DNA"/>
</dbReference>
<protein>
    <recommendedName>
        <fullName evidence="2">SGNH hydrolase-type esterase domain-containing protein</fullName>
    </recommendedName>
</protein>